<dbReference type="RefSeq" id="WP_150022804.1">
    <property type="nucleotide sequence ID" value="NZ_VWOJ01000002.1"/>
</dbReference>
<evidence type="ECO:0000313" key="2">
    <source>
        <dbReference type="Proteomes" id="UP000325122"/>
    </source>
</evidence>
<proteinExistence type="predicted"/>
<keyword evidence="2" id="KW-1185">Reference proteome</keyword>
<name>A0A5M6ZFL5_9PROT</name>
<dbReference type="Pfam" id="PF09866">
    <property type="entry name" value="DUF2093"/>
    <property type="match status" value="1"/>
</dbReference>
<dbReference type="EMBL" id="VWOJ01000002">
    <property type="protein sequence ID" value="KAA5803536.1"/>
    <property type="molecule type" value="Genomic_DNA"/>
</dbReference>
<protein>
    <submittedName>
        <fullName evidence="1">DUF2093 domain-containing protein</fullName>
    </submittedName>
</protein>
<comment type="caution">
    <text evidence="1">The sequence shown here is derived from an EMBL/GenBank/DDBJ whole genome shotgun (WGS) entry which is preliminary data.</text>
</comment>
<accession>A0A5M6ZFL5</accession>
<gene>
    <name evidence="1" type="ORF">F1654_06940</name>
</gene>
<sequence length="82" mass="8789">MTAFDKEFAGEARLEYGDADFLILKPGAYVVCAMTGAKIALADLRYWSAEHQEAYADADAATARWLQLHGGPAGAPQPETDA</sequence>
<reference evidence="1 2" key="1">
    <citation type="submission" date="2019-09" db="EMBL/GenBank/DDBJ databases">
        <authorList>
            <person name="Kevbrin V."/>
            <person name="Grouzdev D.S."/>
        </authorList>
    </citation>
    <scope>NUCLEOTIDE SEQUENCE [LARGE SCALE GENOMIC DNA]</scope>
    <source>
        <strain evidence="1 2">G-192</strain>
    </source>
</reference>
<dbReference type="InterPro" id="IPR018661">
    <property type="entry name" value="DUF2093"/>
</dbReference>
<dbReference type="AlphaFoldDB" id="A0A5M6ZFL5"/>
<organism evidence="1 2">
    <name type="scientific">Alkalicaulis satelles</name>
    <dbReference type="NCBI Taxonomy" id="2609175"/>
    <lineage>
        <taxon>Bacteria</taxon>
        <taxon>Pseudomonadati</taxon>
        <taxon>Pseudomonadota</taxon>
        <taxon>Alphaproteobacteria</taxon>
        <taxon>Maricaulales</taxon>
        <taxon>Maricaulaceae</taxon>
        <taxon>Alkalicaulis</taxon>
    </lineage>
</organism>
<evidence type="ECO:0000313" key="1">
    <source>
        <dbReference type="EMBL" id="KAA5803536.1"/>
    </source>
</evidence>
<dbReference type="Proteomes" id="UP000325122">
    <property type="component" value="Unassembled WGS sequence"/>
</dbReference>